<evidence type="ECO:0000256" key="1">
    <source>
        <dbReference type="ARBA" id="ARBA00022630"/>
    </source>
</evidence>
<evidence type="ECO:0000256" key="2">
    <source>
        <dbReference type="ARBA" id="ARBA00022643"/>
    </source>
</evidence>
<dbReference type="STRING" id="1528.SAMN04488579_13112"/>
<dbReference type="PANTHER" id="PTHR43278">
    <property type="entry name" value="NAD(P)H-DEPENDENT FMN-CONTAINING OXIDOREDUCTASE YWQN-RELATED"/>
    <property type="match status" value="1"/>
</dbReference>
<dbReference type="EMBL" id="FNOU01000031">
    <property type="protein sequence ID" value="SDY40333.1"/>
    <property type="molecule type" value="Genomic_DNA"/>
</dbReference>
<organism evidence="4 5">
    <name type="scientific">Eubacterium barkeri</name>
    <name type="common">Clostridium barkeri</name>
    <dbReference type="NCBI Taxonomy" id="1528"/>
    <lineage>
        <taxon>Bacteria</taxon>
        <taxon>Bacillati</taxon>
        <taxon>Bacillota</taxon>
        <taxon>Clostridia</taxon>
        <taxon>Eubacteriales</taxon>
        <taxon>Eubacteriaceae</taxon>
        <taxon>Eubacterium</taxon>
    </lineage>
</organism>
<dbReference type="Pfam" id="PF03358">
    <property type="entry name" value="FMN_red"/>
    <property type="match status" value="1"/>
</dbReference>
<proteinExistence type="predicted"/>
<dbReference type="AlphaFoldDB" id="A0A1H3JK44"/>
<evidence type="ECO:0000313" key="4">
    <source>
        <dbReference type="EMBL" id="SDY40333.1"/>
    </source>
</evidence>
<dbReference type="GO" id="GO:0016491">
    <property type="term" value="F:oxidoreductase activity"/>
    <property type="evidence" value="ECO:0007669"/>
    <property type="project" value="InterPro"/>
</dbReference>
<feature type="domain" description="NADPH-dependent FMN reductase-like" evidence="3">
    <location>
        <begin position="1"/>
        <end position="149"/>
    </location>
</feature>
<accession>A0A1H3JK44</accession>
<evidence type="ECO:0000259" key="3">
    <source>
        <dbReference type="Pfam" id="PF03358"/>
    </source>
</evidence>
<dbReference type="Gene3D" id="3.40.50.360">
    <property type="match status" value="1"/>
</dbReference>
<reference evidence="5" key="1">
    <citation type="submission" date="2016-10" db="EMBL/GenBank/DDBJ databases">
        <authorList>
            <person name="Varghese N."/>
            <person name="Submissions S."/>
        </authorList>
    </citation>
    <scope>NUCLEOTIDE SEQUENCE [LARGE SCALE GENOMIC DNA]</scope>
    <source>
        <strain evidence="5">VPI 5359</strain>
    </source>
</reference>
<keyword evidence="1" id="KW-0285">Flavoprotein</keyword>
<dbReference type="PANTHER" id="PTHR43278:SF4">
    <property type="entry name" value="NAD(P)H-DEPENDENT FMN-CONTAINING OXIDOREDUCTASE YWQN-RELATED"/>
    <property type="match status" value="1"/>
</dbReference>
<dbReference type="InterPro" id="IPR029039">
    <property type="entry name" value="Flavoprotein-like_sf"/>
</dbReference>
<dbReference type="InterPro" id="IPR005025">
    <property type="entry name" value="FMN_Rdtase-like_dom"/>
</dbReference>
<sequence>MKVQLINGSPHQRGCIHTILKQASHVFAAQGIEAEEFWIGKTPISGCLDCKACKKSHRCIFKDIVNQFSEKAAKADAFIFASPVHYSAASGSLTCFMDRLFYSNPSVFYCKPAAAIVNCRRGGASSAFDQINKYFGISNMLTVGSQYWNQVHGLTPDDVLTDFEGLQTIHTLCVNMAWLMKCIESGTASGVCIPKFEIPLRTNFIR</sequence>
<dbReference type="RefSeq" id="WP_090247104.1">
    <property type="nucleotide sequence ID" value="NZ_FNOU01000031.1"/>
</dbReference>
<dbReference type="OrthoDB" id="9790975at2"/>
<evidence type="ECO:0000313" key="5">
    <source>
        <dbReference type="Proteomes" id="UP000199652"/>
    </source>
</evidence>
<keyword evidence="5" id="KW-1185">Reference proteome</keyword>
<keyword evidence="2" id="KW-0288">FMN</keyword>
<name>A0A1H3JK44_EUBBA</name>
<dbReference type="InterPro" id="IPR051796">
    <property type="entry name" value="ISF_SsuE-like"/>
</dbReference>
<dbReference type="SUPFAM" id="SSF52218">
    <property type="entry name" value="Flavoproteins"/>
    <property type="match status" value="1"/>
</dbReference>
<gene>
    <name evidence="4" type="ORF">SAMN04488579_13112</name>
</gene>
<protein>
    <submittedName>
        <fullName evidence="4">Multimeric flavodoxin WrbA</fullName>
    </submittedName>
</protein>
<dbReference type="Proteomes" id="UP000199652">
    <property type="component" value="Unassembled WGS sequence"/>
</dbReference>